<comment type="caution">
    <text evidence="1">The sequence shown here is derived from an EMBL/GenBank/DDBJ whole genome shotgun (WGS) entry which is preliminary data.</text>
</comment>
<protein>
    <submittedName>
        <fullName evidence="1">Uncharacterized protein</fullName>
    </submittedName>
</protein>
<accession>A0ABW9LLN8</accession>
<dbReference type="RefSeq" id="WP_409548004.1">
    <property type="nucleotide sequence ID" value="NZ_JBKBDE010000001.1"/>
</dbReference>
<keyword evidence="2" id="KW-1185">Reference proteome</keyword>
<sequence>MTDPRFGWRSWKVDHTGSRLMSPIVSKGVQWGRRFIEPICPHPRSSPLSLSPDCSCGIYYCPDAAYTLANFTRHRDGPDVALTFGAGVGDVTPDPVLPHDAVRAARYAIMAIVLPASTRSATGLLKRYSVPITMKPFVSETLSEVERAAHADMRNRTTTDLLSELCAETVMPLDGHLCDLYPDQFGWKTWFLNDDGWLSGPVSRAFLGVPWPGVGACIDADCPHGNTVPSPGCYCGVHYTLGLGQHLLFKDYLAAVASASGNPGMAWASTFGIADGPVAPQIGDNSGVAVRASRYSPLAAAIPATHARLAGLIQTRYGVPVVTGVTAAAHRKIERTVRTALEGFTATEAFTSTIRTERLKGLIHA</sequence>
<evidence type="ECO:0000313" key="2">
    <source>
        <dbReference type="Proteomes" id="UP001635817"/>
    </source>
</evidence>
<reference evidence="1 2" key="1">
    <citation type="submission" date="2024-12" db="EMBL/GenBank/DDBJ databases">
        <title>The coexistence of Mycolicibacterium septicum and Mycolicibacterium nivoides in clinical samples.</title>
        <authorList>
            <person name="Wang C."/>
            <person name="Feng Y."/>
            <person name="Zong Z."/>
        </authorList>
    </citation>
    <scope>NUCLEOTIDE SEQUENCE [LARGE SCALE GENOMIC DNA]</scope>
    <source>
        <strain evidence="1 2">120310</strain>
    </source>
</reference>
<proteinExistence type="predicted"/>
<gene>
    <name evidence="1" type="ORF">ACK4CP_00720</name>
</gene>
<organism evidence="1 2">
    <name type="scientific">Mycolicibacterium septicum</name>
    <dbReference type="NCBI Taxonomy" id="98668"/>
    <lineage>
        <taxon>Bacteria</taxon>
        <taxon>Bacillati</taxon>
        <taxon>Actinomycetota</taxon>
        <taxon>Actinomycetes</taxon>
        <taxon>Mycobacteriales</taxon>
        <taxon>Mycobacteriaceae</taxon>
        <taxon>Mycolicibacterium</taxon>
    </lineage>
</organism>
<dbReference type="Proteomes" id="UP001635817">
    <property type="component" value="Unassembled WGS sequence"/>
</dbReference>
<name>A0ABW9LLN8_9MYCO</name>
<dbReference type="EMBL" id="JBKBDE010000001">
    <property type="protein sequence ID" value="MFN6548903.1"/>
    <property type="molecule type" value="Genomic_DNA"/>
</dbReference>
<evidence type="ECO:0000313" key="1">
    <source>
        <dbReference type="EMBL" id="MFN6548903.1"/>
    </source>
</evidence>